<evidence type="ECO:0000256" key="3">
    <source>
        <dbReference type="ARBA" id="ARBA00022741"/>
    </source>
</evidence>
<dbReference type="InterPro" id="IPR003439">
    <property type="entry name" value="ABC_transporter-like_ATP-bd"/>
</dbReference>
<evidence type="ECO:0000256" key="6">
    <source>
        <dbReference type="ARBA" id="ARBA00023136"/>
    </source>
</evidence>
<reference evidence="10 11" key="1">
    <citation type="submission" date="2022-03" db="EMBL/GenBank/DDBJ databases">
        <title>Novel taxa within the pig intestine.</title>
        <authorList>
            <person name="Wylensek D."/>
            <person name="Bishof K."/>
            <person name="Afrizal A."/>
            <person name="Clavel T."/>
        </authorList>
    </citation>
    <scope>NUCLEOTIDE SEQUENCE [LARGE SCALE GENOMIC DNA]</scope>
    <source>
        <strain evidence="10 11">CLA-KB-P133</strain>
    </source>
</reference>
<dbReference type="Pfam" id="PF00005">
    <property type="entry name" value="ABC_tran"/>
    <property type="match status" value="1"/>
</dbReference>
<dbReference type="InterPro" id="IPR003593">
    <property type="entry name" value="AAA+_ATPase"/>
</dbReference>
<dbReference type="InterPro" id="IPR011527">
    <property type="entry name" value="ABC1_TM_dom"/>
</dbReference>
<dbReference type="PROSITE" id="PS50929">
    <property type="entry name" value="ABC_TM1F"/>
    <property type="match status" value="1"/>
</dbReference>
<dbReference type="InterPro" id="IPR039421">
    <property type="entry name" value="Type_1_exporter"/>
</dbReference>
<feature type="transmembrane region" description="Helical" evidence="7">
    <location>
        <begin position="243"/>
        <end position="264"/>
    </location>
</feature>
<evidence type="ECO:0000256" key="5">
    <source>
        <dbReference type="ARBA" id="ARBA00022989"/>
    </source>
</evidence>
<dbReference type="PROSITE" id="PS50893">
    <property type="entry name" value="ABC_TRANSPORTER_2"/>
    <property type="match status" value="1"/>
</dbReference>
<accession>A0AB35U6K9</accession>
<dbReference type="GO" id="GO:0140359">
    <property type="term" value="F:ABC-type transporter activity"/>
    <property type="evidence" value="ECO:0007669"/>
    <property type="project" value="InterPro"/>
</dbReference>
<comment type="caution">
    <text evidence="10">The sequence shown here is derived from an EMBL/GenBank/DDBJ whole genome shotgun (WGS) entry which is preliminary data.</text>
</comment>
<gene>
    <name evidence="10" type="ORF">MOZ60_05135</name>
</gene>
<dbReference type="GO" id="GO:0034040">
    <property type="term" value="F:ATPase-coupled lipid transmembrane transporter activity"/>
    <property type="evidence" value="ECO:0007669"/>
    <property type="project" value="TreeGrafter"/>
</dbReference>
<dbReference type="Gene3D" id="1.20.1560.10">
    <property type="entry name" value="ABC transporter type 1, transmembrane domain"/>
    <property type="match status" value="1"/>
</dbReference>
<dbReference type="EMBL" id="JALBUR010000009">
    <property type="protein sequence ID" value="MDX8419477.1"/>
    <property type="molecule type" value="Genomic_DNA"/>
</dbReference>
<dbReference type="Pfam" id="PF00664">
    <property type="entry name" value="ABC_membrane"/>
    <property type="match status" value="1"/>
</dbReference>
<protein>
    <submittedName>
        <fullName evidence="10">ABC transporter ATP-binding protein/permease</fullName>
    </submittedName>
</protein>
<keyword evidence="5 7" id="KW-1133">Transmembrane helix</keyword>
<evidence type="ECO:0000259" key="8">
    <source>
        <dbReference type="PROSITE" id="PS50893"/>
    </source>
</evidence>
<dbReference type="PANTHER" id="PTHR24221">
    <property type="entry name" value="ATP-BINDING CASSETTE SUB-FAMILY B"/>
    <property type="match status" value="1"/>
</dbReference>
<name>A0AB35U6K9_9FIRM</name>
<dbReference type="Proteomes" id="UP001286174">
    <property type="component" value="Unassembled WGS sequence"/>
</dbReference>
<dbReference type="GO" id="GO:0005886">
    <property type="term" value="C:plasma membrane"/>
    <property type="evidence" value="ECO:0007669"/>
    <property type="project" value="UniProtKB-SubCell"/>
</dbReference>
<dbReference type="InterPro" id="IPR027417">
    <property type="entry name" value="P-loop_NTPase"/>
</dbReference>
<feature type="transmembrane region" description="Helical" evidence="7">
    <location>
        <begin position="12"/>
        <end position="31"/>
    </location>
</feature>
<comment type="subcellular location">
    <subcellularLocation>
        <location evidence="1">Cell membrane</location>
        <topology evidence="1">Multi-pass membrane protein</topology>
    </subcellularLocation>
</comment>
<evidence type="ECO:0000313" key="11">
    <source>
        <dbReference type="Proteomes" id="UP001286174"/>
    </source>
</evidence>
<dbReference type="GO" id="GO:0016887">
    <property type="term" value="F:ATP hydrolysis activity"/>
    <property type="evidence" value="ECO:0007669"/>
    <property type="project" value="InterPro"/>
</dbReference>
<evidence type="ECO:0000256" key="4">
    <source>
        <dbReference type="ARBA" id="ARBA00022840"/>
    </source>
</evidence>
<dbReference type="GO" id="GO:0005524">
    <property type="term" value="F:ATP binding"/>
    <property type="evidence" value="ECO:0007669"/>
    <property type="project" value="UniProtKB-KW"/>
</dbReference>
<keyword evidence="4 10" id="KW-0067">ATP-binding</keyword>
<keyword evidence="6 7" id="KW-0472">Membrane</keyword>
<evidence type="ECO:0000259" key="9">
    <source>
        <dbReference type="PROSITE" id="PS50929"/>
    </source>
</evidence>
<keyword evidence="11" id="KW-1185">Reference proteome</keyword>
<proteinExistence type="predicted"/>
<feature type="domain" description="ABC transporter" evidence="8">
    <location>
        <begin position="328"/>
        <end position="542"/>
    </location>
</feature>
<keyword evidence="3" id="KW-0547">Nucleotide-binding</keyword>
<evidence type="ECO:0000256" key="7">
    <source>
        <dbReference type="SAM" id="Phobius"/>
    </source>
</evidence>
<evidence type="ECO:0000256" key="2">
    <source>
        <dbReference type="ARBA" id="ARBA00022692"/>
    </source>
</evidence>
<feature type="transmembrane region" description="Helical" evidence="7">
    <location>
        <begin position="52"/>
        <end position="75"/>
    </location>
</feature>
<evidence type="ECO:0000313" key="10">
    <source>
        <dbReference type="EMBL" id="MDX8419477.1"/>
    </source>
</evidence>
<feature type="domain" description="ABC transmembrane type-1" evidence="9">
    <location>
        <begin position="18"/>
        <end position="277"/>
    </location>
</feature>
<dbReference type="SMART" id="SM00382">
    <property type="entry name" value="AAA"/>
    <property type="match status" value="1"/>
</dbReference>
<organism evidence="10 11">
    <name type="scientific">Grylomicrobium aquisgranensis</name>
    <dbReference type="NCBI Taxonomy" id="2926318"/>
    <lineage>
        <taxon>Bacteria</taxon>
        <taxon>Bacillati</taxon>
        <taxon>Bacillota</taxon>
        <taxon>Erysipelotrichia</taxon>
        <taxon>Erysipelotrichales</taxon>
        <taxon>Erysipelotrichaceae</taxon>
        <taxon>Grylomicrobium</taxon>
    </lineage>
</organism>
<dbReference type="CDD" id="cd03228">
    <property type="entry name" value="ABCC_MRP_Like"/>
    <property type="match status" value="1"/>
</dbReference>
<feature type="transmembrane region" description="Helical" evidence="7">
    <location>
        <begin position="141"/>
        <end position="171"/>
    </location>
</feature>
<dbReference type="PROSITE" id="PS00211">
    <property type="entry name" value="ABC_TRANSPORTER_1"/>
    <property type="match status" value="1"/>
</dbReference>
<dbReference type="PANTHER" id="PTHR24221:SF654">
    <property type="entry name" value="ATP-BINDING CASSETTE SUB-FAMILY B MEMBER 6"/>
    <property type="match status" value="1"/>
</dbReference>
<sequence length="542" mass="61118">MMKWILYNLKKLRIYLSLAILLSIGSTFLLIESSDALGDFTAAAGSVSDLHVLGRIFLSALLVYSIYICFDRFVYHPLLTRIQTYTYSVLEKKVYEKILSLPLMHEKMQKSADIYTLIQSDIPQTVEYISSTLTSILYQGILIIFTVIHICLVSPVIALVYIGVMILSILFERAVSRSIEKAAGVSKQAETEMNLALDDVLNNRSILRTYQKEDFANACWLPAEKLYTRQTLRIDKIAMPVQVIGNICGMLPIFAIFLAGFYMIPSEIISLSSFLSVYYICQTLVISQMHYIDLIAASRQNSVSVKRIADFCSTKVPKKQTVYNADEIVLENVSYHYDKENTNALSDISLRILKGEKTALVGKSGCGKSTLLILMGNMDRPSDGKIQLMHAALVQQFPFFFHDTIRNNLTLGESISDQKIKEALALTCMQDFDNHLDEVLSGNAGNLSGGQKQRLAISRAFLHEQDVLLFDESLSASDNLTADKVMQNILAEGKNKTMVFVLHQKQLLKYMDRVIYMDKGRIVFDGTYGEYEKWAKENESSI</sequence>
<dbReference type="SUPFAM" id="SSF52540">
    <property type="entry name" value="P-loop containing nucleoside triphosphate hydrolases"/>
    <property type="match status" value="1"/>
</dbReference>
<dbReference type="Gene3D" id="3.40.50.300">
    <property type="entry name" value="P-loop containing nucleotide triphosphate hydrolases"/>
    <property type="match status" value="1"/>
</dbReference>
<dbReference type="SUPFAM" id="SSF90123">
    <property type="entry name" value="ABC transporter transmembrane region"/>
    <property type="match status" value="1"/>
</dbReference>
<keyword evidence="2 7" id="KW-0812">Transmembrane</keyword>
<dbReference type="InterPro" id="IPR017871">
    <property type="entry name" value="ABC_transporter-like_CS"/>
</dbReference>
<dbReference type="RefSeq" id="WP_370595891.1">
    <property type="nucleotide sequence ID" value="NZ_JALBUR010000009.1"/>
</dbReference>
<evidence type="ECO:0000256" key="1">
    <source>
        <dbReference type="ARBA" id="ARBA00004651"/>
    </source>
</evidence>
<dbReference type="InterPro" id="IPR036640">
    <property type="entry name" value="ABC1_TM_sf"/>
</dbReference>
<dbReference type="AlphaFoldDB" id="A0AB35U6K9"/>